<dbReference type="AlphaFoldDB" id="A0A5S3VB26"/>
<reference evidence="5" key="2">
    <citation type="submission" date="2019-06" db="EMBL/GenBank/DDBJ databases">
        <title>Co-occurence of chitin degradation, pigmentation and bioactivity in marine Pseudoalteromonas.</title>
        <authorList>
            <person name="Sonnenschein E.C."/>
            <person name="Bech P.K."/>
        </authorList>
    </citation>
    <scope>NUCLEOTIDE SEQUENCE [LARGE SCALE GENOMIC DNA]</scope>
    <source>
        <strain evidence="5">S3790</strain>
    </source>
</reference>
<dbReference type="RefSeq" id="WP_138591090.1">
    <property type="nucleotide sequence ID" value="NZ_PNBW01000002.1"/>
</dbReference>
<evidence type="ECO:0000256" key="1">
    <source>
        <dbReference type="SAM" id="SignalP"/>
    </source>
</evidence>
<organism evidence="2 5">
    <name type="scientific">Pseudoalteromonas aurantia</name>
    <dbReference type="NCBI Taxonomy" id="43654"/>
    <lineage>
        <taxon>Bacteria</taxon>
        <taxon>Pseudomonadati</taxon>
        <taxon>Pseudomonadota</taxon>
        <taxon>Gammaproteobacteria</taxon>
        <taxon>Alteromonadales</taxon>
        <taxon>Pseudoalteromonadaceae</taxon>
        <taxon>Pseudoalteromonas</taxon>
    </lineage>
</organism>
<feature type="chain" id="PRO_5024300191" evidence="1">
    <location>
        <begin position="22"/>
        <end position="139"/>
    </location>
</feature>
<protein>
    <submittedName>
        <fullName evidence="2">Uncharacterized protein</fullName>
    </submittedName>
</protein>
<dbReference type="EMBL" id="PNBW01000002">
    <property type="protein sequence ID" value="TMO79079.1"/>
    <property type="molecule type" value="Genomic_DNA"/>
</dbReference>
<reference evidence="4 5" key="1">
    <citation type="submission" date="2018-01" db="EMBL/GenBank/DDBJ databases">
        <authorList>
            <person name="Paulsen S."/>
            <person name="Gram L.K."/>
        </authorList>
    </citation>
    <scope>NUCLEOTIDE SEQUENCE [LARGE SCALE GENOMIC DNA]</scope>
    <source>
        <strain evidence="2 5">S3790</strain>
        <strain evidence="3 4">S3895</strain>
    </source>
</reference>
<sequence>MKLLTFSFWLTLIFTTGNAVAENDVYNFDTIQTLMPASAFENDARIYPKPSEFSIVRAIPMSTQAGERAALVVIKNMASGQRIFDTKHIVAIMADGTRVFGNLTDARVKLAGHEQTTIKLEFGAFDYPIVSLYTSESES</sequence>
<reference evidence="2" key="3">
    <citation type="submission" date="2019-09" db="EMBL/GenBank/DDBJ databases">
        <title>Co-occurence of chitin degradation, pigmentation and bioactivity in marine Pseudoalteromonas.</title>
        <authorList>
            <person name="Sonnenschein E.C."/>
            <person name="Bech P.K."/>
        </authorList>
    </citation>
    <scope>NUCLEOTIDE SEQUENCE</scope>
    <source>
        <strain evidence="2">S3790</strain>
        <strain evidence="3 4">S3895</strain>
    </source>
</reference>
<comment type="caution">
    <text evidence="2">The sequence shown here is derived from an EMBL/GenBank/DDBJ whole genome shotgun (WGS) entry which is preliminary data.</text>
</comment>
<dbReference type="OrthoDB" id="6080130at2"/>
<dbReference type="EMBL" id="PNBX01000024">
    <property type="protein sequence ID" value="TMO69089.1"/>
    <property type="molecule type" value="Genomic_DNA"/>
</dbReference>
<dbReference type="Proteomes" id="UP000307164">
    <property type="component" value="Unassembled WGS sequence"/>
</dbReference>
<name>A0A5S3VB26_9GAMM</name>
<dbReference type="Proteomes" id="UP000307217">
    <property type="component" value="Unassembled WGS sequence"/>
</dbReference>
<evidence type="ECO:0000313" key="4">
    <source>
        <dbReference type="Proteomes" id="UP000307164"/>
    </source>
</evidence>
<evidence type="ECO:0000313" key="3">
    <source>
        <dbReference type="EMBL" id="TMO79079.1"/>
    </source>
</evidence>
<keyword evidence="1" id="KW-0732">Signal</keyword>
<proteinExistence type="predicted"/>
<evidence type="ECO:0000313" key="5">
    <source>
        <dbReference type="Proteomes" id="UP000307217"/>
    </source>
</evidence>
<accession>A0A5S3VB26</accession>
<evidence type="ECO:0000313" key="2">
    <source>
        <dbReference type="EMBL" id="TMO69089.1"/>
    </source>
</evidence>
<gene>
    <name evidence="2" type="ORF">CWC19_06545</name>
    <name evidence="3" type="ORF">CWC20_00220</name>
</gene>
<keyword evidence="4" id="KW-1185">Reference proteome</keyword>
<feature type="signal peptide" evidence="1">
    <location>
        <begin position="1"/>
        <end position="21"/>
    </location>
</feature>